<evidence type="ECO:0000256" key="5">
    <source>
        <dbReference type="SAM" id="Phobius"/>
    </source>
</evidence>
<dbReference type="InterPro" id="IPR020846">
    <property type="entry name" value="MFS_dom"/>
</dbReference>
<dbReference type="InterPro" id="IPR005828">
    <property type="entry name" value="MFS_sugar_transport-like"/>
</dbReference>
<feature type="transmembrane region" description="Helical" evidence="5">
    <location>
        <begin position="51"/>
        <end position="72"/>
    </location>
</feature>
<evidence type="ECO:0000259" key="6">
    <source>
        <dbReference type="PROSITE" id="PS50850"/>
    </source>
</evidence>
<dbReference type="OrthoDB" id="4142200at2759"/>
<keyword evidence="8" id="KW-1185">Reference proteome</keyword>
<feature type="transmembrane region" description="Helical" evidence="5">
    <location>
        <begin position="84"/>
        <end position="109"/>
    </location>
</feature>
<dbReference type="InterPro" id="IPR036259">
    <property type="entry name" value="MFS_trans_sf"/>
</dbReference>
<keyword evidence="2 5" id="KW-0812">Transmembrane</keyword>
<dbReference type="Pfam" id="PF00083">
    <property type="entry name" value="Sugar_tr"/>
    <property type="match status" value="1"/>
</dbReference>
<comment type="subcellular location">
    <subcellularLocation>
        <location evidence="1">Membrane</location>
        <topology evidence="1">Multi-pass membrane protein</topology>
    </subcellularLocation>
</comment>
<dbReference type="AlphaFoldDB" id="A0A0C2G8K6"/>
<sequence length="150" mass="16099">MMIGLVVGFLVMGYFMETFGTRNTAVLVRCSLGIVGSISMMISFATGRFEFFVLGHFISGVVGAFKVVLLIYVSECSPDDKRGLTSMVVNSGGVIAVLLATPVCVPGLIGSDRNWFILPATCGVVAAAHDHNEDEARAALKFYYGNNYDI</sequence>
<dbReference type="PANTHER" id="PTHR23503">
    <property type="entry name" value="SOLUTE CARRIER FAMILY 2"/>
    <property type="match status" value="1"/>
</dbReference>
<feature type="transmembrane region" description="Helical" evidence="5">
    <location>
        <begin position="25"/>
        <end position="44"/>
    </location>
</feature>
<gene>
    <name evidence="7" type="ORF">ANCDUO_12515</name>
</gene>
<dbReference type="EMBL" id="KN734547">
    <property type="protein sequence ID" value="KIH57295.1"/>
    <property type="molecule type" value="Genomic_DNA"/>
</dbReference>
<reference evidence="7 8" key="1">
    <citation type="submission" date="2013-12" db="EMBL/GenBank/DDBJ databases">
        <title>Draft genome of the parsitic nematode Ancylostoma duodenale.</title>
        <authorList>
            <person name="Mitreva M."/>
        </authorList>
    </citation>
    <scope>NUCLEOTIDE SEQUENCE [LARGE SCALE GENOMIC DNA]</scope>
    <source>
        <strain evidence="7 8">Zhejiang</strain>
    </source>
</reference>
<evidence type="ECO:0000256" key="4">
    <source>
        <dbReference type="ARBA" id="ARBA00023136"/>
    </source>
</evidence>
<evidence type="ECO:0000313" key="7">
    <source>
        <dbReference type="EMBL" id="KIH57295.1"/>
    </source>
</evidence>
<name>A0A0C2G8K6_9BILA</name>
<dbReference type="PROSITE" id="PS50850">
    <property type="entry name" value="MFS"/>
    <property type="match status" value="1"/>
</dbReference>
<evidence type="ECO:0000256" key="3">
    <source>
        <dbReference type="ARBA" id="ARBA00022989"/>
    </source>
</evidence>
<organism evidence="7 8">
    <name type="scientific">Ancylostoma duodenale</name>
    <dbReference type="NCBI Taxonomy" id="51022"/>
    <lineage>
        <taxon>Eukaryota</taxon>
        <taxon>Metazoa</taxon>
        <taxon>Ecdysozoa</taxon>
        <taxon>Nematoda</taxon>
        <taxon>Chromadorea</taxon>
        <taxon>Rhabditida</taxon>
        <taxon>Rhabditina</taxon>
        <taxon>Rhabditomorpha</taxon>
        <taxon>Strongyloidea</taxon>
        <taxon>Ancylostomatidae</taxon>
        <taxon>Ancylostomatinae</taxon>
        <taxon>Ancylostoma</taxon>
    </lineage>
</organism>
<evidence type="ECO:0000256" key="1">
    <source>
        <dbReference type="ARBA" id="ARBA00004141"/>
    </source>
</evidence>
<evidence type="ECO:0000256" key="2">
    <source>
        <dbReference type="ARBA" id="ARBA00022692"/>
    </source>
</evidence>
<protein>
    <recommendedName>
        <fullName evidence="6">Major facilitator superfamily (MFS) profile domain-containing protein</fullName>
    </recommendedName>
</protein>
<keyword evidence="4 5" id="KW-0472">Membrane</keyword>
<keyword evidence="3 5" id="KW-1133">Transmembrane helix</keyword>
<dbReference type="GO" id="GO:0015149">
    <property type="term" value="F:hexose transmembrane transporter activity"/>
    <property type="evidence" value="ECO:0007669"/>
    <property type="project" value="TreeGrafter"/>
</dbReference>
<feature type="domain" description="Major facilitator superfamily (MFS) profile" evidence="6">
    <location>
        <begin position="1"/>
        <end position="150"/>
    </location>
</feature>
<dbReference type="Proteomes" id="UP000054047">
    <property type="component" value="Unassembled WGS sequence"/>
</dbReference>
<proteinExistence type="predicted"/>
<dbReference type="InterPro" id="IPR045263">
    <property type="entry name" value="GLUT"/>
</dbReference>
<dbReference type="SUPFAM" id="SSF103473">
    <property type="entry name" value="MFS general substrate transporter"/>
    <property type="match status" value="1"/>
</dbReference>
<evidence type="ECO:0000313" key="8">
    <source>
        <dbReference type="Proteomes" id="UP000054047"/>
    </source>
</evidence>
<feature type="non-terminal residue" evidence="7">
    <location>
        <position position="150"/>
    </location>
</feature>
<dbReference type="PANTHER" id="PTHR23503:SF123">
    <property type="entry name" value="MAJOR FACILITATOR SUPERFAMILY (MFS) PROFILE DOMAIN-CONTAINING PROTEIN"/>
    <property type="match status" value="1"/>
</dbReference>
<dbReference type="Gene3D" id="1.20.1250.20">
    <property type="entry name" value="MFS general substrate transporter like domains"/>
    <property type="match status" value="1"/>
</dbReference>
<dbReference type="GO" id="GO:0016020">
    <property type="term" value="C:membrane"/>
    <property type="evidence" value="ECO:0007669"/>
    <property type="project" value="UniProtKB-SubCell"/>
</dbReference>
<accession>A0A0C2G8K6</accession>